<keyword evidence="2" id="KW-1185">Reference proteome</keyword>
<reference evidence="1 2" key="1">
    <citation type="journal article" date="2019" name="Nat. Ecol. Evol.">
        <title>Megaphylogeny resolves global patterns of mushroom evolution.</title>
        <authorList>
            <person name="Varga T."/>
            <person name="Krizsan K."/>
            <person name="Foldi C."/>
            <person name="Dima B."/>
            <person name="Sanchez-Garcia M."/>
            <person name="Sanchez-Ramirez S."/>
            <person name="Szollosi G.J."/>
            <person name="Szarkandi J.G."/>
            <person name="Papp V."/>
            <person name="Albert L."/>
            <person name="Andreopoulos W."/>
            <person name="Angelini C."/>
            <person name="Antonin V."/>
            <person name="Barry K.W."/>
            <person name="Bougher N.L."/>
            <person name="Buchanan P."/>
            <person name="Buyck B."/>
            <person name="Bense V."/>
            <person name="Catcheside P."/>
            <person name="Chovatia M."/>
            <person name="Cooper J."/>
            <person name="Damon W."/>
            <person name="Desjardin D."/>
            <person name="Finy P."/>
            <person name="Geml J."/>
            <person name="Haridas S."/>
            <person name="Hughes K."/>
            <person name="Justo A."/>
            <person name="Karasinski D."/>
            <person name="Kautmanova I."/>
            <person name="Kiss B."/>
            <person name="Kocsube S."/>
            <person name="Kotiranta H."/>
            <person name="LaButti K.M."/>
            <person name="Lechner B.E."/>
            <person name="Liimatainen K."/>
            <person name="Lipzen A."/>
            <person name="Lukacs Z."/>
            <person name="Mihaltcheva S."/>
            <person name="Morgado L.N."/>
            <person name="Niskanen T."/>
            <person name="Noordeloos M.E."/>
            <person name="Ohm R.A."/>
            <person name="Ortiz-Santana B."/>
            <person name="Ovrebo C."/>
            <person name="Racz N."/>
            <person name="Riley R."/>
            <person name="Savchenko A."/>
            <person name="Shiryaev A."/>
            <person name="Soop K."/>
            <person name="Spirin V."/>
            <person name="Szebenyi C."/>
            <person name="Tomsovsky M."/>
            <person name="Tulloss R.E."/>
            <person name="Uehling J."/>
            <person name="Grigoriev I.V."/>
            <person name="Vagvolgyi C."/>
            <person name="Papp T."/>
            <person name="Martin F.M."/>
            <person name="Miettinen O."/>
            <person name="Hibbett D.S."/>
            <person name="Nagy L.G."/>
        </authorList>
    </citation>
    <scope>NUCLEOTIDE SEQUENCE [LARGE SCALE GENOMIC DNA]</scope>
    <source>
        <strain evidence="1 2">NL-1719</strain>
    </source>
</reference>
<evidence type="ECO:0000313" key="2">
    <source>
        <dbReference type="Proteomes" id="UP000308600"/>
    </source>
</evidence>
<sequence length="143" mass="16571">MLSEGRDELRKNIDKEIAALFERIRCLYASRNALAPVNSLPAEVLSRIFLLIRNLSSNHGPYSMKYLDWLQITQVSQHWRQVAIEYASLWTQLPNLCNENFLQLFLARSRACPISIVMHITKNSLPPFRSALTSLFRIQNLQL</sequence>
<dbReference type="Proteomes" id="UP000308600">
    <property type="component" value="Unassembled WGS sequence"/>
</dbReference>
<evidence type="ECO:0000313" key="1">
    <source>
        <dbReference type="EMBL" id="TFK64146.1"/>
    </source>
</evidence>
<name>A0ACD3AEP0_9AGAR</name>
<dbReference type="EMBL" id="ML208487">
    <property type="protein sequence ID" value="TFK64146.1"/>
    <property type="molecule type" value="Genomic_DNA"/>
</dbReference>
<proteinExistence type="predicted"/>
<accession>A0ACD3AEP0</accession>
<organism evidence="1 2">
    <name type="scientific">Pluteus cervinus</name>
    <dbReference type="NCBI Taxonomy" id="181527"/>
    <lineage>
        <taxon>Eukaryota</taxon>
        <taxon>Fungi</taxon>
        <taxon>Dikarya</taxon>
        <taxon>Basidiomycota</taxon>
        <taxon>Agaricomycotina</taxon>
        <taxon>Agaricomycetes</taxon>
        <taxon>Agaricomycetidae</taxon>
        <taxon>Agaricales</taxon>
        <taxon>Pluteineae</taxon>
        <taxon>Pluteaceae</taxon>
        <taxon>Pluteus</taxon>
    </lineage>
</organism>
<feature type="non-terminal residue" evidence="1">
    <location>
        <position position="143"/>
    </location>
</feature>
<protein>
    <submittedName>
        <fullName evidence="1">Uncharacterized protein</fullName>
    </submittedName>
</protein>
<gene>
    <name evidence="1" type="ORF">BDN72DRAFT_774909</name>
</gene>